<evidence type="ECO:0000313" key="3">
    <source>
        <dbReference type="EMBL" id="OAA60006.1"/>
    </source>
</evidence>
<feature type="compositionally biased region" description="Basic and acidic residues" evidence="1">
    <location>
        <begin position="75"/>
        <end position="86"/>
    </location>
</feature>
<dbReference type="RefSeq" id="XP_018703119.1">
    <property type="nucleotide sequence ID" value="XM_018849621.1"/>
</dbReference>
<proteinExistence type="predicted"/>
<gene>
    <name evidence="3" type="ORF">ISF_06017</name>
</gene>
<keyword evidence="2" id="KW-0732">Signal</keyword>
<dbReference type="GeneID" id="30022309"/>
<feature type="chain" id="PRO_5007892403" evidence="2">
    <location>
        <begin position="21"/>
        <end position="142"/>
    </location>
</feature>
<sequence length="142" mass="14703">MRFTATSLFYVAAQLALVNGLAVPIARDEQAAAQQMQARAEGGAAGAAAGGIATILKDHVKFMTAPATAEEEIPKEENNAMREGHRQVHKSLYEMMTGGKKAGDAADKAGDAADKAGDAADKAGEGKDKGKEKGAEDEEEDA</sequence>
<accession>A0A167SWQ8</accession>
<dbReference type="Proteomes" id="UP000076744">
    <property type="component" value="Unassembled WGS sequence"/>
</dbReference>
<dbReference type="EMBL" id="AZHB01000015">
    <property type="protein sequence ID" value="OAA60006.1"/>
    <property type="molecule type" value="Genomic_DNA"/>
</dbReference>
<keyword evidence="4" id="KW-1185">Reference proteome</keyword>
<evidence type="ECO:0000256" key="1">
    <source>
        <dbReference type="SAM" id="MobiDB-lite"/>
    </source>
</evidence>
<feature type="region of interest" description="Disordered" evidence="1">
    <location>
        <begin position="66"/>
        <end position="142"/>
    </location>
</feature>
<comment type="caution">
    <text evidence="3">The sequence shown here is derived from an EMBL/GenBank/DDBJ whole genome shotgun (WGS) entry which is preliminary data.</text>
</comment>
<feature type="compositionally biased region" description="Basic and acidic residues" evidence="1">
    <location>
        <begin position="101"/>
        <end position="134"/>
    </location>
</feature>
<feature type="signal peptide" evidence="2">
    <location>
        <begin position="1"/>
        <end position="20"/>
    </location>
</feature>
<protein>
    <submittedName>
        <fullName evidence="3">Uncharacterized protein</fullName>
    </submittedName>
</protein>
<name>A0A167SWQ8_CORFA</name>
<organism evidence="3 4">
    <name type="scientific">Cordyceps fumosorosea (strain ARSEF 2679)</name>
    <name type="common">Isaria fumosorosea</name>
    <dbReference type="NCBI Taxonomy" id="1081104"/>
    <lineage>
        <taxon>Eukaryota</taxon>
        <taxon>Fungi</taxon>
        <taxon>Dikarya</taxon>
        <taxon>Ascomycota</taxon>
        <taxon>Pezizomycotina</taxon>
        <taxon>Sordariomycetes</taxon>
        <taxon>Hypocreomycetidae</taxon>
        <taxon>Hypocreales</taxon>
        <taxon>Cordycipitaceae</taxon>
        <taxon>Cordyceps</taxon>
    </lineage>
</organism>
<evidence type="ECO:0000256" key="2">
    <source>
        <dbReference type="SAM" id="SignalP"/>
    </source>
</evidence>
<dbReference type="OrthoDB" id="4941344at2759"/>
<evidence type="ECO:0000313" key="4">
    <source>
        <dbReference type="Proteomes" id="UP000076744"/>
    </source>
</evidence>
<dbReference type="AlphaFoldDB" id="A0A167SWQ8"/>
<reference evidence="3 4" key="1">
    <citation type="journal article" date="2016" name="Genome Biol. Evol.">
        <title>Divergent and convergent evolution of fungal pathogenicity.</title>
        <authorList>
            <person name="Shang Y."/>
            <person name="Xiao G."/>
            <person name="Zheng P."/>
            <person name="Cen K."/>
            <person name="Zhan S."/>
            <person name="Wang C."/>
        </authorList>
    </citation>
    <scope>NUCLEOTIDE SEQUENCE [LARGE SCALE GENOMIC DNA]</scope>
    <source>
        <strain evidence="3 4">ARSEF 2679</strain>
    </source>
</reference>